<dbReference type="Proteomes" id="UP001177021">
    <property type="component" value="Unassembled WGS sequence"/>
</dbReference>
<comment type="caution">
    <text evidence="1">The sequence shown here is derived from an EMBL/GenBank/DDBJ whole genome shotgun (WGS) entry which is preliminary data.</text>
</comment>
<gene>
    <name evidence="1" type="ORF">MILVUS5_LOCUS37865</name>
</gene>
<reference evidence="1" key="1">
    <citation type="submission" date="2023-10" db="EMBL/GenBank/DDBJ databases">
        <authorList>
            <person name="Rodriguez Cubillos JULIANA M."/>
            <person name="De Vega J."/>
        </authorList>
    </citation>
    <scope>NUCLEOTIDE SEQUENCE</scope>
</reference>
<keyword evidence="2" id="KW-1185">Reference proteome</keyword>
<accession>A0ACB0M228</accession>
<sequence length="94" mass="10640">MFDSFPISFLISAINPSSPLTTKEPSLTHTALFSLPLSLSVSVPLCFSIFLRSFFLFQIRIRISSNSLKSQTHFSIIRILFNFTSIISDLLHLM</sequence>
<dbReference type="EMBL" id="CASHSV030000716">
    <property type="protein sequence ID" value="CAJ2674669.1"/>
    <property type="molecule type" value="Genomic_DNA"/>
</dbReference>
<proteinExistence type="predicted"/>
<evidence type="ECO:0000313" key="2">
    <source>
        <dbReference type="Proteomes" id="UP001177021"/>
    </source>
</evidence>
<name>A0ACB0M228_TRIPR</name>
<evidence type="ECO:0000313" key="1">
    <source>
        <dbReference type="EMBL" id="CAJ2674669.1"/>
    </source>
</evidence>
<organism evidence="1 2">
    <name type="scientific">Trifolium pratense</name>
    <name type="common">Red clover</name>
    <dbReference type="NCBI Taxonomy" id="57577"/>
    <lineage>
        <taxon>Eukaryota</taxon>
        <taxon>Viridiplantae</taxon>
        <taxon>Streptophyta</taxon>
        <taxon>Embryophyta</taxon>
        <taxon>Tracheophyta</taxon>
        <taxon>Spermatophyta</taxon>
        <taxon>Magnoliopsida</taxon>
        <taxon>eudicotyledons</taxon>
        <taxon>Gunneridae</taxon>
        <taxon>Pentapetalae</taxon>
        <taxon>rosids</taxon>
        <taxon>fabids</taxon>
        <taxon>Fabales</taxon>
        <taxon>Fabaceae</taxon>
        <taxon>Papilionoideae</taxon>
        <taxon>50 kb inversion clade</taxon>
        <taxon>NPAAA clade</taxon>
        <taxon>Hologalegina</taxon>
        <taxon>IRL clade</taxon>
        <taxon>Trifolieae</taxon>
        <taxon>Trifolium</taxon>
    </lineage>
</organism>
<protein>
    <submittedName>
        <fullName evidence="1">Uncharacterized protein</fullName>
    </submittedName>
</protein>